<protein>
    <submittedName>
        <fullName evidence="1">Uncharacterized protein</fullName>
    </submittedName>
</protein>
<dbReference type="RefSeq" id="XP_017999613.1">
    <property type="nucleotide sequence ID" value="XM_018143423.1"/>
</dbReference>
<dbReference type="OrthoDB" id="3452821at2759"/>
<evidence type="ECO:0000313" key="1">
    <source>
        <dbReference type="EMBL" id="KPI39650.1"/>
    </source>
</evidence>
<proteinExistence type="predicted"/>
<sequence>MSAEHQYGVKLDCGATIIHGDGANIKEPFEDMPVVMHELSPGNMADGSGFPSFGGQLGFIEFNTDVRLPRHVHIGPNKAAQPDAEQRFLAERILVLSGFAMVEMCGELYIIPPKTLVHIPPGVPHTWTACPKGVDINAAVGIVSQKELASDGTFLMIYEYEDPTSFKPTKQINVLKDLNEYEEAAEEDFEEIKIPALSSAEVHKRCWFVYNREVKKSERNNINESASLADV</sequence>
<dbReference type="VEuPathDB" id="FungiDB:AB675_3377"/>
<dbReference type="EMBL" id="LFJN01000014">
    <property type="protein sequence ID" value="KPI39650.1"/>
    <property type="molecule type" value="Genomic_DNA"/>
</dbReference>
<evidence type="ECO:0000313" key="2">
    <source>
        <dbReference type="Proteomes" id="UP000038010"/>
    </source>
</evidence>
<name>A0A0N1H3M7_9EURO</name>
<comment type="caution">
    <text evidence="1">The sequence shown here is derived from an EMBL/GenBank/DDBJ whole genome shotgun (WGS) entry which is preliminary data.</text>
</comment>
<dbReference type="SUPFAM" id="SSF51182">
    <property type="entry name" value="RmlC-like cupins"/>
    <property type="match status" value="1"/>
</dbReference>
<dbReference type="GeneID" id="28735303"/>
<gene>
    <name evidence="1" type="ORF">AB675_3377</name>
</gene>
<dbReference type="Proteomes" id="UP000038010">
    <property type="component" value="Unassembled WGS sequence"/>
</dbReference>
<dbReference type="InterPro" id="IPR011051">
    <property type="entry name" value="RmlC_Cupin_sf"/>
</dbReference>
<organism evidence="1 2">
    <name type="scientific">Cyphellophora attinorum</name>
    <dbReference type="NCBI Taxonomy" id="1664694"/>
    <lineage>
        <taxon>Eukaryota</taxon>
        <taxon>Fungi</taxon>
        <taxon>Dikarya</taxon>
        <taxon>Ascomycota</taxon>
        <taxon>Pezizomycotina</taxon>
        <taxon>Eurotiomycetes</taxon>
        <taxon>Chaetothyriomycetidae</taxon>
        <taxon>Chaetothyriales</taxon>
        <taxon>Cyphellophoraceae</taxon>
        <taxon>Cyphellophora</taxon>
    </lineage>
</organism>
<dbReference type="AlphaFoldDB" id="A0A0N1H3M7"/>
<accession>A0A0N1H3M7</accession>
<keyword evidence="2" id="KW-1185">Reference proteome</keyword>
<reference evidence="1 2" key="1">
    <citation type="submission" date="2015-06" db="EMBL/GenBank/DDBJ databases">
        <title>Draft genome of the ant-associated black yeast Phialophora attae CBS 131958.</title>
        <authorList>
            <person name="Moreno L.F."/>
            <person name="Stielow B.J."/>
            <person name="de Hoog S."/>
            <person name="Vicente V.A."/>
            <person name="Weiss V.A."/>
            <person name="de Vries M."/>
            <person name="Cruz L.M."/>
            <person name="Souza E.M."/>
        </authorList>
    </citation>
    <scope>NUCLEOTIDE SEQUENCE [LARGE SCALE GENOMIC DNA]</scope>
    <source>
        <strain evidence="1 2">CBS 131958</strain>
    </source>
</reference>